<dbReference type="Gene3D" id="2.40.170.20">
    <property type="entry name" value="TonB-dependent receptor, beta-barrel domain"/>
    <property type="match status" value="1"/>
</dbReference>
<dbReference type="InterPro" id="IPR036942">
    <property type="entry name" value="Beta-barrel_TonB_sf"/>
</dbReference>
<sequence>MLKSLLASLFLLLSCSAVAQKVFLSGLVKAEASKMPVSGAIVYFKAVDKKVTSDENGYFTIAVEKGEHQVLISHSGFQEKSFSVLLQQDETQTFYVAAISELKEVTISRNKASVMQSNLNNFSLLKQVDLEKAPGFLGVNDVIKTIQTLPGSANGGEGNAGLFVRGGGSGQNLVLFNHAVIYNPSHLLGFFSVFNSDAVGQVKFYKSGIPAEYGGRLSSVVDIQSDQQIADSLLMDGELSVLAAKVNLKIPITSKWSIATTMRKTFMNYSVWPIVNKFSTDEDSGNKLSYDFYDLNFSTAVALTEKDKLFAAFYIGGDDFGLDMIRFNIANGMKWQNIAASLKWNRMISNKLNLETVASYSGYRFSFGLKQEGLEVGVHSAITDFNYSSTLKAYFGAHQLKAGLSMIQHKFVPNTPSSRNNFMEFDYGKPNTYLADETAAFLSDDFKFSDRLSVYAGLRMTYYRHKGPYSTTASNGMVGSVARGKTVSDTFFMEPGLTVKYHLNRSTALKFAYSRNVQTIHLIPISASNFPSDFWIPSISEIPPEKGHQYSLGIFKEWADAGFEGYVDLYLRDMKNIVEFSGGLMNLSNSVKIEDHVFLGKGSSYGSEFYLKKTKGKFTGHVSYTISKSDRTFEGLNEGYAFPFKYDRTHDLTVVSNYRLRANWSLSALFTLATGNAYTKPISRYLIAGNVINEYGAYNAARMPTYHRMDLSATHQFPVKGMYQSFLSVSVYNVYSRKNPIFNFYVARGSLNTGKVSIREKSIALLPILPSINYKIVFK</sequence>
<evidence type="ECO:0000256" key="4">
    <source>
        <dbReference type="ARBA" id="ARBA00022692"/>
    </source>
</evidence>
<accession>A0ABR6F1F7</accession>
<keyword evidence="2" id="KW-0813">Transport</keyword>
<evidence type="ECO:0000256" key="5">
    <source>
        <dbReference type="ARBA" id="ARBA00022729"/>
    </source>
</evidence>
<dbReference type="InterPro" id="IPR000531">
    <property type="entry name" value="Beta-barrel_TonB"/>
</dbReference>
<dbReference type="Gene3D" id="2.170.130.10">
    <property type="entry name" value="TonB-dependent receptor, plug domain"/>
    <property type="match status" value="1"/>
</dbReference>
<comment type="similarity">
    <text evidence="10">Belongs to the TonB-dependent receptor family.</text>
</comment>
<comment type="caution">
    <text evidence="14">The sequence shown here is derived from an EMBL/GenBank/DDBJ whole genome shotgun (WGS) entry which is preliminary data.</text>
</comment>
<evidence type="ECO:0000313" key="15">
    <source>
        <dbReference type="Proteomes" id="UP000636110"/>
    </source>
</evidence>
<dbReference type="Pfam" id="PF07715">
    <property type="entry name" value="Plug"/>
    <property type="match status" value="1"/>
</dbReference>
<evidence type="ECO:0000256" key="10">
    <source>
        <dbReference type="RuleBase" id="RU003357"/>
    </source>
</evidence>
<feature type="chain" id="PRO_5046579890" evidence="11">
    <location>
        <begin position="20"/>
        <end position="779"/>
    </location>
</feature>
<dbReference type="SUPFAM" id="SSF56935">
    <property type="entry name" value="Porins"/>
    <property type="match status" value="1"/>
</dbReference>
<evidence type="ECO:0000256" key="3">
    <source>
        <dbReference type="ARBA" id="ARBA00022452"/>
    </source>
</evidence>
<feature type="domain" description="TonB-dependent receptor-like beta-barrel" evidence="12">
    <location>
        <begin position="284"/>
        <end position="734"/>
    </location>
</feature>
<dbReference type="Pfam" id="PF13715">
    <property type="entry name" value="CarbopepD_reg_2"/>
    <property type="match status" value="1"/>
</dbReference>
<keyword evidence="15" id="KW-1185">Reference proteome</keyword>
<evidence type="ECO:0000256" key="8">
    <source>
        <dbReference type="ARBA" id="ARBA00023170"/>
    </source>
</evidence>
<name>A0ABR6F1F7_9SPHI</name>
<evidence type="ECO:0000256" key="2">
    <source>
        <dbReference type="ARBA" id="ARBA00022448"/>
    </source>
</evidence>
<reference evidence="14 15" key="1">
    <citation type="submission" date="2019-11" db="EMBL/GenBank/DDBJ databases">
        <title>Description of Pedobacter sp. LMG 31462T.</title>
        <authorList>
            <person name="Carlier A."/>
            <person name="Qi S."/>
            <person name="Vandamme P."/>
        </authorList>
    </citation>
    <scope>NUCLEOTIDE SEQUENCE [LARGE SCALE GENOMIC DNA]</scope>
    <source>
        <strain evidence="14 15">LMG 31462</strain>
    </source>
</reference>
<dbReference type="PANTHER" id="PTHR30069">
    <property type="entry name" value="TONB-DEPENDENT OUTER MEMBRANE RECEPTOR"/>
    <property type="match status" value="1"/>
</dbReference>
<keyword evidence="3" id="KW-1134">Transmembrane beta strand</keyword>
<evidence type="ECO:0000259" key="12">
    <source>
        <dbReference type="Pfam" id="PF00593"/>
    </source>
</evidence>
<feature type="signal peptide" evidence="11">
    <location>
        <begin position="1"/>
        <end position="19"/>
    </location>
</feature>
<evidence type="ECO:0000256" key="7">
    <source>
        <dbReference type="ARBA" id="ARBA00023136"/>
    </source>
</evidence>
<keyword evidence="6 10" id="KW-0798">TonB box</keyword>
<dbReference type="PROSITE" id="PS51257">
    <property type="entry name" value="PROKAR_LIPOPROTEIN"/>
    <property type="match status" value="1"/>
</dbReference>
<dbReference type="RefSeq" id="WP_182961070.1">
    <property type="nucleotide sequence ID" value="NZ_WNXC01000009.1"/>
</dbReference>
<evidence type="ECO:0000256" key="11">
    <source>
        <dbReference type="SAM" id="SignalP"/>
    </source>
</evidence>
<dbReference type="InterPro" id="IPR008969">
    <property type="entry name" value="CarboxyPept-like_regulatory"/>
</dbReference>
<dbReference type="PANTHER" id="PTHR30069:SF29">
    <property type="entry name" value="HEMOGLOBIN AND HEMOGLOBIN-HAPTOGLOBIN-BINDING PROTEIN 1-RELATED"/>
    <property type="match status" value="1"/>
</dbReference>
<dbReference type="InterPro" id="IPR012910">
    <property type="entry name" value="Plug_dom"/>
</dbReference>
<dbReference type="InterPro" id="IPR037066">
    <property type="entry name" value="Plug_dom_sf"/>
</dbReference>
<dbReference type="Proteomes" id="UP000636110">
    <property type="component" value="Unassembled WGS sequence"/>
</dbReference>
<keyword evidence="9" id="KW-0998">Cell outer membrane</keyword>
<dbReference type="Pfam" id="PF00593">
    <property type="entry name" value="TonB_dep_Rec_b-barrel"/>
    <property type="match status" value="1"/>
</dbReference>
<keyword evidence="8 14" id="KW-0675">Receptor</keyword>
<keyword evidence="5 11" id="KW-0732">Signal</keyword>
<proteinExistence type="inferred from homology"/>
<protein>
    <submittedName>
        <fullName evidence="14">TonB-dependent receptor plug domain-containing protein</fullName>
    </submittedName>
</protein>
<comment type="subcellular location">
    <subcellularLocation>
        <location evidence="1">Cell outer membrane</location>
        <topology evidence="1">Multi-pass membrane protein</topology>
    </subcellularLocation>
</comment>
<dbReference type="InterPro" id="IPR039426">
    <property type="entry name" value="TonB-dep_rcpt-like"/>
</dbReference>
<feature type="domain" description="TonB-dependent receptor plug" evidence="13">
    <location>
        <begin position="136"/>
        <end position="216"/>
    </location>
</feature>
<keyword evidence="4" id="KW-0812">Transmembrane</keyword>
<dbReference type="Gene3D" id="2.60.40.1120">
    <property type="entry name" value="Carboxypeptidase-like, regulatory domain"/>
    <property type="match status" value="1"/>
</dbReference>
<evidence type="ECO:0000313" key="14">
    <source>
        <dbReference type="EMBL" id="MBB2151330.1"/>
    </source>
</evidence>
<gene>
    <name evidence="14" type="ORF">GM920_20690</name>
</gene>
<organism evidence="14 15">
    <name type="scientific">Pedobacter gandavensis</name>
    <dbReference type="NCBI Taxonomy" id="2679963"/>
    <lineage>
        <taxon>Bacteria</taxon>
        <taxon>Pseudomonadati</taxon>
        <taxon>Bacteroidota</taxon>
        <taxon>Sphingobacteriia</taxon>
        <taxon>Sphingobacteriales</taxon>
        <taxon>Sphingobacteriaceae</taxon>
        <taxon>Pedobacter</taxon>
    </lineage>
</organism>
<keyword evidence="7 10" id="KW-0472">Membrane</keyword>
<evidence type="ECO:0000256" key="6">
    <source>
        <dbReference type="ARBA" id="ARBA00023077"/>
    </source>
</evidence>
<dbReference type="SUPFAM" id="SSF49464">
    <property type="entry name" value="Carboxypeptidase regulatory domain-like"/>
    <property type="match status" value="1"/>
</dbReference>
<evidence type="ECO:0000256" key="9">
    <source>
        <dbReference type="ARBA" id="ARBA00023237"/>
    </source>
</evidence>
<evidence type="ECO:0000256" key="1">
    <source>
        <dbReference type="ARBA" id="ARBA00004571"/>
    </source>
</evidence>
<evidence type="ECO:0000259" key="13">
    <source>
        <dbReference type="Pfam" id="PF07715"/>
    </source>
</evidence>
<dbReference type="EMBL" id="WNXC01000009">
    <property type="protein sequence ID" value="MBB2151330.1"/>
    <property type="molecule type" value="Genomic_DNA"/>
</dbReference>